<accession>A0A1V9ZFR2</accession>
<dbReference type="Proteomes" id="UP000243217">
    <property type="component" value="Unassembled WGS sequence"/>
</dbReference>
<keyword evidence="1" id="KW-0472">Membrane</keyword>
<dbReference type="EMBL" id="JNBS01001950">
    <property type="protein sequence ID" value="OQR96787.1"/>
    <property type="molecule type" value="Genomic_DNA"/>
</dbReference>
<evidence type="ECO:0000313" key="2">
    <source>
        <dbReference type="EMBL" id="OQR96787.1"/>
    </source>
</evidence>
<proteinExistence type="predicted"/>
<sequence>DSSRTDSKLDASSVLKHAVSQSALPKSGDDHDKLNDLINLIKTTSKISGKSKEHHLVSAIMQLGSELLDEKIELMKQSLYEAGVASHALYNSIFFIFLSVMFSALTMFFLALGLTQFLNTYLLLSYLDSLWITTSIALGLGIVVQ</sequence>
<evidence type="ECO:0000313" key="3">
    <source>
        <dbReference type="Proteomes" id="UP000243217"/>
    </source>
</evidence>
<evidence type="ECO:0000256" key="1">
    <source>
        <dbReference type="SAM" id="Phobius"/>
    </source>
</evidence>
<keyword evidence="3" id="KW-1185">Reference proteome</keyword>
<name>A0A1V9ZFR2_9STRA</name>
<protein>
    <recommendedName>
        <fullName evidence="4">Transmembrane protein</fullName>
    </recommendedName>
</protein>
<organism evidence="2 3">
    <name type="scientific">Thraustotheca clavata</name>
    <dbReference type="NCBI Taxonomy" id="74557"/>
    <lineage>
        <taxon>Eukaryota</taxon>
        <taxon>Sar</taxon>
        <taxon>Stramenopiles</taxon>
        <taxon>Oomycota</taxon>
        <taxon>Saprolegniomycetes</taxon>
        <taxon>Saprolegniales</taxon>
        <taxon>Achlyaceae</taxon>
        <taxon>Thraustotheca</taxon>
    </lineage>
</organism>
<feature type="non-terminal residue" evidence="2">
    <location>
        <position position="1"/>
    </location>
</feature>
<feature type="transmembrane region" description="Helical" evidence="1">
    <location>
        <begin position="93"/>
        <end position="115"/>
    </location>
</feature>
<gene>
    <name evidence="2" type="ORF">THRCLA_21983</name>
</gene>
<comment type="caution">
    <text evidence="2">The sequence shown here is derived from an EMBL/GenBank/DDBJ whole genome shotgun (WGS) entry which is preliminary data.</text>
</comment>
<evidence type="ECO:0008006" key="4">
    <source>
        <dbReference type="Google" id="ProtNLM"/>
    </source>
</evidence>
<dbReference type="OrthoDB" id="10472656at2759"/>
<keyword evidence="1" id="KW-1133">Transmembrane helix</keyword>
<reference evidence="2 3" key="1">
    <citation type="journal article" date="2014" name="Genome Biol. Evol.">
        <title>The secreted proteins of Achlya hypogyna and Thraustotheca clavata identify the ancestral oomycete secretome and reveal gene acquisitions by horizontal gene transfer.</title>
        <authorList>
            <person name="Misner I."/>
            <person name="Blouin N."/>
            <person name="Leonard G."/>
            <person name="Richards T.A."/>
            <person name="Lane C.E."/>
        </authorList>
    </citation>
    <scope>NUCLEOTIDE SEQUENCE [LARGE SCALE GENOMIC DNA]</scope>
    <source>
        <strain evidence="2 3">ATCC 34112</strain>
    </source>
</reference>
<keyword evidence="1" id="KW-0812">Transmembrane</keyword>
<feature type="transmembrane region" description="Helical" evidence="1">
    <location>
        <begin position="121"/>
        <end position="144"/>
    </location>
</feature>
<dbReference type="AlphaFoldDB" id="A0A1V9ZFR2"/>